<dbReference type="InterPro" id="IPR058240">
    <property type="entry name" value="rSAM_sf"/>
</dbReference>
<keyword evidence="2" id="KW-0949">S-adenosyl-L-methionine</keyword>
<proteinExistence type="predicted"/>
<evidence type="ECO:0000256" key="2">
    <source>
        <dbReference type="ARBA" id="ARBA00022691"/>
    </source>
</evidence>
<dbReference type="InterPro" id="IPR013785">
    <property type="entry name" value="Aldolase_TIM"/>
</dbReference>
<evidence type="ECO:0000313" key="7">
    <source>
        <dbReference type="EMBL" id="QOV90466.1"/>
    </source>
</evidence>
<evidence type="ECO:0000256" key="4">
    <source>
        <dbReference type="ARBA" id="ARBA00023004"/>
    </source>
</evidence>
<dbReference type="InterPro" id="IPR051675">
    <property type="entry name" value="Endo/Exo/Phosphatase_dom_1"/>
</dbReference>
<keyword evidence="4" id="KW-0408">Iron</keyword>
<dbReference type="PANTHER" id="PTHR21180">
    <property type="entry name" value="ENDONUCLEASE/EXONUCLEASE/PHOSPHATASE FAMILY DOMAIN-CONTAINING PROTEIN 1"/>
    <property type="match status" value="1"/>
</dbReference>
<accession>A0A7M2WYB6</accession>
<dbReference type="InterPro" id="IPR006638">
    <property type="entry name" value="Elp3/MiaA/NifB-like_rSAM"/>
</dbReference>
<dbReference type="EMBL" id="CP063458">
    <property type="protein sequence ID" value="QOV90466.1"/>
    <property type="molecule type" value="Genomic_DNA"/>
</dbReference>
<dbReference type="InterPro" id="IPR023874">
    <property type="entry name" value="DNA_rSAM_put"/>
</dbReference>
<dbReference type="SUPFAM" id="SSF47781">
    <property type="entry name" value="RuvA domain 2-like"/>
    <property type="match status" value="1"/>
</dbReference>
<dbReference type="AlphaFoldDB" id="A0A7M2WYB6"/>
<dbReference type="GO" id="GO:0051536">
    <property type="term" value="F:iron-sulfur cluster binding"/>
    <property type="evidence" value="ECO:0007669"/>
    <property type="project" value="UniProtKB-KW"/>
</dbReference>
<dbReference type="SMART" id="SM00729">
    <property type="entry name" value="Elp3"/>
    <property type="match status" value="1"/>
</dbReference>
<gene>
    <name evidence="7" type="ORF">IPV69_03615</name>
</gene>
<reference evidence="7 8" key="1">
    <citation type="submission" date="2020-10" db="EMBL/GenBank/DDBJ databases">
        <title>Wide distribution of Phycisphaera-like planctomycetes from WD2101 soil group in peatlands and genome analysis of the first cultivated representative.</title>
        <authorList>
            <person name="Dedysh S.N."/>
            <person name="Beletsky A.V."/>
            <person name="Ivanova A."/>
            <person name="Kulichevskaya I.S."/>
            <person name="Suzina N.E."/>
            <person name="Philippov D.A."/>
            <person name="Rakitin A.L."/>
            <person name="Mardanov A.V."/>
            <person name="Ravin N.V."/>
        </authorList>
    </citation>
    <scope>NUCLEOTIDE SEQUENCE [LARGE SCALE GENOMIC DNA]</scope>
    <source>
        <strain evidence="7 8">M1803</strain>
    </source>
</reference>
<evidence type="ECO:0000256" key="1">
    <source>
        <dbReference type="ARBA" id="ARBA00001966"/>
    </source>
</evidence>
<dbReference type="Gene3D" id="3.20.20.70">
    <property type="entry name" value="Aldolase class I"/>
    <property type="match status" value="1"/>
</dbReference>
<dbReference type="InterPro" id="IPR010994">
    <property type="entry name" value="RuvA_2-like"/>
</dbReference>
<keyword evidence="8" id="KW-1185">Reference proteome</keyword>
<dbReference type="KEGG" id="hbs:IPV69_03615"/>
<dbReference type="Proteomes" id="UP000593765">
    <property type="component" value="Chromosome"/>
</dbReference>
<evidence type="ECO:0000256" key="5">
    <source>
        <dbReference type="ARBA" id="ARBA00023014"/>
    </source>
</evidence>
<dbReference type="NCBIfam" id="TIGR03916">
    <property type="entry name" value="rSAM_link_UDG"/>
    <property type="match status" value="1"/>
</dbReference>
<dbReference type="SUPFAM" id="SSF102114">
    <property type="entry name" value="Radical SAM enzymes"/>
    <property type="match status" value="1"/>
</dbReference>
<organism evidence="7 8">
    <name type="scientific">Humisphaera borealis</name>
    <dbReference type="NCBI Taxonomy" id="2807512"/>
    <lineage>
        <taxon>Bacteria</taxon>
        <taxon>Pseudomonadati</taxon>
        <taxon>Planctomycetota</taxon>
        <taxon>Phycisphaerae</taxon>
        <taxon>Tepidisphaerales</taxon>
        <taxon>Tepidisphaeraceae</taxon>
        <taxon>Humisphaera</taxon>
    </lineage>
</organism>
<dbReference type="GO" id="GO:0046872">
    <property type="term" value="F:metal ion binding"/>
    <property type="evidence" value="ECO:0007669"/>
    <property type="project" value="UniProtKB-KW"/>
</dbReference>
<keyword evidence="5" id="KW-0411">Iron-sulfur</keyword>
<keyword evidence="3" id="KW-0479">Metal-binding</keyword>
<comment type="cofactor">
    <cofactor evidence="1">
        <name>[4Fe-4S] cluster</name>
        <dbReference type="ChEBI" id="CHEBI:49883"/>
    </cofactor>
</comment>
<dbReference type="PROSITE" id="PS51918">
    <property type="entry name" value="RADICAL_SAM"/>
    <property type="match status" value="1"/>
</dbReference>
<evidence type="ECO:0000259" key="6">
    <source>
        <dbReference type="PROSITE" id="PS51918"/>
    </source>
</evidence>
<dbReference type="CDD" id="cd01335">
    <property type="entry name" value="Radical_SAM"/>
    <property type="match status" value="1"/>
</dbReference>
<dbReference type="PANTHER" id="PTHR21180:SF9">
    <property type="entry name" value="TYPE II SECRETION SYSTEM PROTEIN K"/>
    <property type="match status" value="1"/>
</dbReference>
<sequence length="417" mass="47194">MELRQKLAILADAAKYDASCASSGSRRRNDGTQLGDTTKIGICHSYTPDGRCVSLLKILLTNYCIYDCQFCVNRVTSDTPRARFTPAEVAHLTIEFYKRNYIEGLFLSSGIIRSVDYTMEQLIEVARLLRYQENFNGYIHLKTVPGASPELIERAGLVADRLSANVELPTQEDLDRLAPEKSRQQIEKTMQEMAGQILASGEEVRKHKSAPKFAPAGQSTQMIVGATASTDGQILQTADALYRRHRLRRVYYSAYSPIPHGDDRLPPEPPPLIREHRLYQSDWLIRFYGFGVNELTTAAEPNLSLEMDPKLSWALRNRDRFPVDLNKAPRELLLRIPGLGVRNVDRIIQIRRHQSIRLDDLAKLRAPMRRIRAFVITADHNPEALRIDRDDLAHRVVTPHVQLELFAAAGSARTGEV</sequence>
<name>A0A7M2WYB6_9BACT</name>
<dbReference type="SFLD" id="SFLDS00029">
    <property type="entry name" value="Radical_SAM"/>
    <property type="match status" value="1"/>
</dbReference>
<evidence type="ECO:0000313" key="8">
    <source>
        <dbReference type="Proteomes" id="UP000593765"/>
    </source>
</evidence>
<feature type="domain" description="Radical SAM core" evidence="6">
    <location>
        <begin position="48"/>
        <end position="291"/>
    </location>
</feature>
<dbReference type="GO" id="GO:0003824">
    <property type="term" value="F:catalytic activity"/>
    <property type="evidence" value="ECO:0007669"/>
    <property type="project" value="InterPro"/>
</dbReference>
<dbReference type="RefSeq" id="WP_206293551.1">
    <property type="nucleotide sequence ID" value="NZ_CP063458.1"/>
</dbReference>
<evidence type="ECO:0000256" key="3">
    <source>
        <dbReference type="ARBA" id="ARBA00022723"/>
    </source>
</evidence>
<protein>
    <submittedName>
        <fullName evidence="7">Putative DNA modification/repair radical SAM protein</fullName>
    </submittedName>
</protein>
<dbReference type="InterPro" id="IPR007197">
    <property type="entry name" value="rSAM"/>
</dbReference>
<dbReference type="SFLD" id="SFLDG01102">
    <property type="entry name" value="Uncharacterised_Radical_SAM_Su"/>
    <property type="match status" value="1"/>
</dbReference>